<sequence>MEVPLKETKITTEEEKTYMLRCMNPDNPFSEDPEEEMTYSKEHGYLITEEIEVPRTIFHYVKRSNRTVNTDSYLSFDPRRSNKNNKDNTLDWILFNMEEEKYRIPLFHGNNYLDWKFRMTVYLDELGLLRHTETPLSKLMEEYLELENVEAAAEAAVRTARNGLIRNDKKCKSRIVQ</sequence>
<evidence type="ECO:0000313" key="1">
    <source>
        <dbReference type="EMBL" id="PNF26220.1"/>
    </source>
</evidence>
<evidence type="ECO:0008006" key="3">
    <source>
        <dbReference type="Google" id="ProtNLM"/>
    </source>
</evidence>
<dbReference type="Proteomes" id="UP000235965">
    <property type="component" value="Unassembled WGS sequence"/>
</dbReference>
<proteinExistence type="predicted"/>
<dbReference type="EMBL" id="NEVH01016290">
    <property type="protein sequence ID" value="PNF26220.1"/>
    <property type="molecule type" value="Genomic_DNA"/>
</dbReference>
<keyword evidence="2" id="KW-1185">Reference proteome</keyword>
<dbReference type="InParanoid" id="A0A2J7QCC2"/>
<accession>A0A2J7QCC2</accession>
<comment type="caution">
    <text evidence="1">The sequence shown here is derived from an EMBL/GenBank/DDBJ whole genome shotgun (WGS) entry which is preliminary data.</text>
</comment>
<reference evidence="1 2" key="1">
    <citation type="submission" date="2017-12" db="EMBL/GenBank/DDBJ databases">
        <title>Hemimetabolous genomes reveal molecular basis of termite eusociality.</title>
        <authorList>
            <person name="Harrison M.C."/>
            <person name="Jongepier E."/>
            <person name="Robertson H.M."/>
            <person name="Arning N."/>
            <person name="Bitard-Feildel T."/>
            <person name="Chao H."/>
            <person name="Childers C.P."/>
            <person name="Dinh H."/>
            <person name="Doddapaneni H."/>
            <person name="Dugan S."/>
            <person name="Gowin J."/>
            <person name="Greiner C."/>
            <person name="Han Y."/>
            <person name="Hu H."/>
            <person name="Hughes D.S.T."/>
            <person name="Huylmans A.-K."/>
            <person name="Kemena C."/>
            <person name="Kremer L.P.M."/>
            <person name="Lee S.L."/>
            <person name="Lopez-Ezquerra A."/>
            <person name="Mallet L."/>
            <person name="Monroy-Kuhn J.M."/>
            <person name="Moser A."/>
            <person name="Murali S.C."/>
            <person name="Muzny D.M."/>
            <person name="Otani S."/>
            <person name="Piulachs M.-D."/>
            <person name="Poelchau M."/>
            <person name="Qu J."/>
            <person name="Schaub F."/>
            <person name="Wada-Katsumata A."/>
            <person name="Worley K.C."/>
            <person name="Xie Q."/>
            <person name="Ylla G."/>
            <person name="Poulsen M."/>
            <person name="Gibbs R.A."/>
            <person name="Schal C."/>
            <person name="Richards S."/>
            <person name="Belles X."/>
            <person name="Korb J."/>
            <person name="Bornberg-Bauer E."/>
        </authorList>
    </citation>
    <scope>NUCLEOTIDE SEQUENCE [LARGE SCALE GENOMIC DNA]</scope>
    <source>
        <tissue evidence="1">Whole body</tissue>
    </source>
</reference>
<name>A0A2J7QCC2_9NEOP</name>
<dbReference type="AlphaFoldDB" id="A0A2J7QCC2"/>
<gene>
    <name evidence="1" type="ORF">B7P43_CG03716</name>
</gene>
<protein>
    <recommendedName>
        <fullName evidence="3">DUF4219 domain-containing protein</fullName>
    </recommendedName>
</protein>
<organism evidence="1 2">
    <name type="scientific">Cryptotermes secundus</name>
    <dbReference type="NCBI Taxonomy" id="105785"/>
    <lineage>
        <taxon>Eukaryota</taxon>
        <taxon>Metazoa</taxon>
        <taxon>Ecdysozoa</taxon>
        <taxon>Arthropoda</taxon>
        <taxon>Hexapoda</taxon>
        <taxon>Insecta</taxon>
        <taxon>Pterygota</taxon>
        <taxon>Neoptera</taxon>
        <taxon>Polyneoptera</taxon>
        <taxon>Dictyoptera</taxon>
        <taxon>Blattodea</taxon>
        <taxon>Blattoidea</taxon>
        <taxon>Termitoidae</taxon>
        <taxon>Kalotermitidae</taxon>
        <taxon>Cryptotermitinae</taxon>
        <taxon>Cryptotermes</taxon>
    </lineage>
</organism>
<evidence type="ECO:0000313" key="2">
    <source>
        <dbReference type="Proteomes" id="UP000235965"/>
    </source>
</evidence>